<feature type="domain" description="NADH:flavin oxidoreductase/NADH oxidase N-terminal" evidence="1">
    <location>
        <begin position="4"/>
        <end position="332"/>
    </location>
</feature>
<dbReference type="SUPFAM" id="SSF51395">
    <property type="entry name" value="FMN-linked oxidoreductases"/>
    <property type="match status" value="1"/>
</dbReference>
<reference evidence="2" key="1">
    <citation type="submission" date="2021-07" db="EMBL/GenBank/DDBJ databases">
        <authorList>
            <person name="Durling M."/>
        </authorList>
    </citation>
    <scope>NUCLEOTIDE SEQUENCE</scope>
</reference>
<name>A0A9N9PML6_9HELO</name>
<proteinExistence type="predicted"/>
<organism evidence="2 3">
    <name type="scientific">Hymenoscyphus fraxineus</name>
    <dbReference type="NCBI Taxonomy" id="746836"/>
    <lineage>
        <taxon>Eukaryota</taxon>
        <taxon>Fungi</taxon>
        <taxon>Dikarya</taxon>
        <taxon>Ascomycota</taxon>
        <taxon>Pezizomycotina</taxon>
        <taxon>Leotiomycetes</taxon>
        <taxon>Helotiales</taxon>
        <taxon>Helotiaceae</taxon>
        <taxon>Hymenoscyphus</taxon>
    </lineage>
</organism>
<dbReference type="InterPro" id="IPR045247">
    <property type="entry name" value="Oye-like"/>
</dbReference>
<dbReference type="OrthoDB" id="276546at2759"/>
<protein>
    <recommendedName>
        <fullName evidence="1">NADH:flavin oxidoreductase/NADH oxidase N-terminal domain-containing protein</fullName>
    </recommendedName>
</protein>
<dbReference type="FunFam" id="3.20.20.70:FF:000138">
    <property type="entry name" value="NADPH dehydrogenase 1"/>
    <property type="match status" value="1"/>
</dbReference>
<dbReference type="GO" id="GO:0003959">
    <property type="term" value="F:NADPH dehydrogenase activity"/>
    <property type="evidence" value="ECO:0007669"/>
    <property type="project" value="TreeGrafter"/>
</dbReference>
<keyword evidence="3" id="KW-1185">Reference proteome</keyword>
<dbReference type="Proteomes" id="UP000696280">
    <property type="component" value="Unassembled WGS sequence"/>
</dbReference>
<dbReference type="PANTHER" id="PTHR22893:SF91">
    <property type="entry name" value="NADPH DEHYDROGENASE 2-RELATED"/>
    <property type="match status" value="1"/>
</dbReference>
<evidence type="ECO:0000313" key="2">
    <source>
        <dbReference type="EMBL" id="CAG8959779.1"/>
    </source>
</evidence>
<dbReference type="CDD" id="cd02933">
    <property type="entry name" value="OYE_like_FMN"/>
    <property type="match status" value="1"/>
</dbReference>
<evidence type="ECO:0000313" key="3">
    <source>
        <dbReference type="Proteomes" id="UP000696280"/>
    </source>
</evidence>
<dbReference type="Pfam" id="PF00724">
    <property type="entry name" value="Oxidored_FMN"/>
    <property type="match status" value="1"/>
</dbReference>
<evidence type="ECO:0000259" key="1">
    <source>
        <dbReference type="Pfam" id="PF00724"/>
    </source>
</evidence>
<dbReference type="InterPro" id="IPR013785">
    <property type="entry name" value="Aldolase_TIM"/>
</dbReference>
<dbReference type="PANTHER" id="PTHR22893">
    <property type="entry name" value="NADH OXIDOREDUCTASE-RELATED"/>
    <property type="match status" value="1"/>
</dbReference>
<dbReference type="InterPro" id="IPR001155">
    <property type="entry name" value="OxRdtase_FMN_N"/>
</dbReference>
<sequence>MSSKLFKPLKLGNLELQNRIVMAPLTRLRVDDEHVPLPFVAEYYAQRGSTPGTLLISEATLIAPQAGTISNVAGIWNQAQIDSWKKVTDAVHAKGSFIFLQLWALGRTARRQELVKEFGEDVKVVGAGDIPLKDGNKPTPLSEDEIKEYIGLYAQAAKNAIEAGFDGVEIHGANGFLVDQFLQDVSNNRSDGYGGSIENRSRFGLEVTKAVVEAIGAARTAIRLSPYSEYHNMRMEDPVPQFSHFTSQLKKFNLAYLHVCDVVEVADNTVNDFLIKIWDNQSPFLVAGGYNGVSAKKTVDEEYKDKDIVVAFGKDFISNPDLVYRLREGLELTPYDMSLFYNKKEEHGYIDYAFSKEFVAQA</sequence>
<dbReference type="EMBL" id="CAJVRL010000092">
    <property type="protein sequence ID" value="CAG8959779.1"/>
    <property type="molecule type" value="Genomic_DNA"/>
</dbReference>
<gene>
    <name evidence="2" type="ORF">HYFRA_00001686</name>
</gene>
<comment type="caution">
    <text evidence="2">The sequence shown here is derived from an EMBL/GenBank/DDBJ whole genome shotgun (WGS) entry which is preliminary data.</text>
</comment>
<dbReference type="GO" id="GO:0010181">
    <property type="term" value="F:FMN binding"/>
    <property type="evidence" value="ECO:0007669"/>
    <property type="project" value="InterPro"/>
</dbReference>
<accession>A0A9N9PML6</accession>
<dbReference type="Gene3D" id="3.20.20.70">
    <property type="entry name" value="Aldolase class I"/>
    <property type="match status" value="1"/>
</dbReference>
<dbReference type="AlphaFoldDB" id="A0A9N9PML6"/>